<gene>
    <name evidence="12" type="primary">murJ_1</name>
    <name evidence="10" type="synonym">murJ</name>
    <name evidence="12" type="ORF">MPOCJGCO_0357</name>
</gene>
<feature type="transmembrane region" description="Helical" evidence="10">
    <location>
        <begin position="24"/>
        <end position="43"/>
    </location>
</feature>
<feature type="transmembrane region" description="Helical" evidence="10">
    <location>
        <begin position="268"/>
        <end position="287"/>
    </location>
</feature>
<accession>A0ABQ4TUB1</accession>
<dbReference type="EMBL" id="BPRB01000023">
    <property type="protein sequence ID" value="GJE58278.1"/>
    <property type="molecule type" value="Genomic_DNA"/>
</dbReference>
<name>A0ABQ4TUB1_9HYPH</name>
<evidence type="ECO:0000256" key="9">
    <source>
        <dbReference type="ARBA" id="ARBA00061532"/>
    </source>
</evidence>
<evidence type="ECO:0000256" key="5">
    <source>
        <dbReference type="ARBA" id="ARBA00022984"/>
    </source>
</evidence>
<evidence type="ECO:0000256" key="7">
    <source>
        <dbReference type="ARBA" id="ARBA00023136"/>
    </source>
</evidence>
<keyword evidence="5 10" id="KW-0573">Peptidoglycan synthesis</keyword>
<dbReference type="PANTHER" id="PTHR47019:SF1">
    <property type="entry name" value="LIPID II FLIPPASE MURJ"/>
    <property type="match status" value="1"/>
</dbReference>
<comment type="similarity">
    <text evidence="9 10 11">Belongs to the MurJ/MviN family.</text>
</comment>
<feature type="transmembrane region" description="Helical" evidence="10">
    <location>
        <begin position="308"/>
        <end position="335"/>
    </location>
</feature>
<dbReference type="PANTHER" id="PTHR47019">
    <property type="entry name" value="LIPID II FLIPPASE MURJ"/>
    <property type="match status" value="1"/>
</dbReference>
<keyword evidence="7 10" id="KW-0472">Membrane</keyword>
<reference evidence="12" key="2">
    <citation type="submission" date="2021-08" db="EMBL/GenBank/DDBJ databases">
        <authorList>
            <person name="Tani A."/>
            <person name="Ola A."/>
            <person name="Ogura Y."/>
            <person name="Katsura K."/>
            <person name="Hayashi T."/>
        </authorList>
    </citation>
    <scope>NUCLEOTIDE SEQUENCE</scope>
    <source>
        <strain evidence="12">DSM 23632</strain>
    </source>
</reference>
<dbReference type="NCBIfam" id="TIGR01695">
    <property type="entry name" value="murJ_mviN"/>
    <property type="match status" value="1"/>
</dbReference>
<dbReference type="InterPro" id="IPR004268">
    <property type="entry name" value="MurJ"/>
</dbReference>
<dbReference type="Pfam" id="PF03023">
    <property type="entry name" value="MurJ"/>
    <property type="match status" value="1"/>
</dbReference>
<comment type="pathway">
    <text evidence="10">Cell wall biogenesis; peptidoglycan biosynthesis.</text>
</comment>
<keyword evidence="6 10" id="KW-1133">Transmembrane helix</keyword>
<proteinExistence type="inferred from homology"/>
<feature type="transmembrane region" description="Helical" evidence="10">
    <location>
        <begin position="185"/>
        <end position="203"/>
    </location>
</feature>
<evidence type="ECO:0000256" key="11">
    <source>
        <dbReference type="PIRNR" id="PIRNR002869"/>
    </source>
</evidence>
<evidence type="ECO:0000256" key="8">
    <source>
        <dbReference type="ARBA" id="ARBA00060041"/>
    </source>
</evidence>
<keyword evidence="10" id="KW-0997">Cell inner membrane</keyword>
<dbReference type="Proteomes" id="UP001055057">
    <property type="component" value="Unassembled WGS sequence"/>
</dbReference>
<dbReference type="HAMAP" id="MF_02078">
    <property type="entry name" value="MurJ_MviN"/>
    <property type="match status" value="1"/>
</dbReference>
<keyword evidence="10 11" id="KW-0961">Cell wall biogenesis/degradation</keyword>
<comment type="function">
    <text evidence="8 10 11">Involved in peptidoglycan biosynthesis. Transports lipid-linked peptidoglycan precursors from the inner to the outer leaflet of the cytoplasmic membrane.</text>
</comment>
<organism evidence="12 13">
    <name type="scientific">Methylobacterium trifolii</name>
    <dbReference type="NCBI Taxonomy" id="1003092"/>
    <lineage>
        <taxon>Bacteria</taxon>
        <taxon>Pseudomonadati</taxon>
        <taxon>Pseudomonadota</taxon>
        <taxon>Alphaproteobacteria</taxon>
        <taxon>Hyphomicrobiales</taxon>
        <taxon>Methylobacteriaceae</taxon>
        <taxon>Methylobacterium</taxon>
    </lineage>
</organism>
<feature type="transmembrane region" description="Helical" evidence="10">
    <location>
        <begin position="155"/>
        <end position="179"/>
    </location>
</feature>
<comment type="caution">
    <text evidence="12">The sequence shown here is derived from an EMBL/GenBank/DDBJ whole genome shotgun (WGS) entry which is preliminary data.</text>
</comment>
<comment type="subcellular location">
    <subcellularLocation>
        <location evidence="10">Cell inner membrane</location>
        <topology evidence="10">Multi-pass membrane protein</topology>
    </subcellularLocation>
    <subcellularLocation>
        <location evidence="1">Cell membrane</location>
        <topology evidence="1">Multi-pass membrane protein</topology>
    </subcellularLocation>
</comment>
<evidence type="ECO:0000256" key="10">
    <source>
        <dbReference type="HAMAP-Rule" id="MF_02078"/>
    </source>
</evidence>
<keyword evidence="4 10" id="KW-0133">Cell shape</keyword>
<evidence type="ECO:0000256" key="1">
    <source>
        <dbReference type="ARBA" id="ARBA00004651"/>
    </source>
</evidence>
<evidence type="ECO:0000256" key="4">
    <source>
        <dbReference type="ARBA" id="ARBA00022960"/>
    </source>
</evidence>
<feature type="transmembrane region" description="Helical" evidence="10">
    <location>
        <begin position="85"/>
        <end position="107"/>
    </location>
</feature>
<feature type="transmembrane region" description="Helical" evidence="10">
    <location>
        <begin position="230"/>
        <end position="256"/>
    </location>
</feature>
<evidence type="ECO:0000313" key="13">
    <source>
        <dbReference type="Proteomes" id="UP001055057"/>
    </source>
</evidence>
<feature type="transmembrane region" description="Helical" evidence="10">
    <location>
        <begin position="477"/>
        <end position="502"/>
    </location>
</feature>
<feature type="transmembrane region" description="Helical" evidence="10">
    <location>
        <begin position="405"/>
        <end position="427"/>
    </location>
</feature>
<keyword evidence="13" id="KW-1185">Reference proteome</keyword>
<evidence type="ECO:0000256" key="2">
    <source>
        <dbReference type="ARBA" id="ARBA00022475"/>
    </source>
</evidence>
<dbReference type="CDD" id="cd13123">
    <property type="entry name" value="MATE_MurJ_like"/>
    <property type="match status" value="1"/>
</dbReference>
<feature type="transmembrane region" description="Helical" evidence="10">
    <location>
        <begin position="381"/>
        <end position="399"/>
    </location>
</feature>
<reference evidence="12" key="1">
    <citation type="journal article" date="2021" name="Front. Microbiol.">
        <title>Comprehensive Comparative Genomics and Phenotyping of Methylobacterium Species.</title>
        <authorList>
            <person name="Alessa O."/>
            <person name="Ogura Y."/>
            <person name="Fujitani Y."/>
            <person name="Takami H."/>
            <person name="Hayashi T."/>
            <person name="Sahin N."/>
            <person name="Tani A."/>
        </authorList>
    </citation>
    <scope>NUCLEOTIDE SEQUENCE</scope>
    <source>
        <strain evidence="12">DSM 23632</strain>
    </source>
</reference>
<keyword evidence="3 10" id="KW-0812">Transmembrane</keyword>
<sequence length="509" mass="52935">MIRSILSVGGWTLVSRVTGFARDVVMAAVMGAGPVADAFVVAFRLPNHFRAIFGEGAFNTAFVPAYAGLEEAGAAGEARRFADRIFTLMLIVQLVLLNLALPAMPWVVRGLAPGFSEDPQRFDLAVALTRITFPYLLFMTLVTLLSGVLNAHRRFAVAAGAPVLLNLAMLAALSLAFLFPNAAYAAAWGVAASGVLQFGLLWWGCRRMGVAPRLVAPTLRDPAMTRFFKVLGPAVIGSAGFQIAAFADTIIASLLPTGAVSALYYADRLYQLPFGVIAIAAGTVLLPEMSRRIAAGDVAGAHAAQNRAAGFSLALSAPFTVAFLTLPGLIMAALFQRGAFDAGDAARAASVLAAYGLALPAVVLVRSAVASFYARQDTTTPLWASLSAIGVNVALKLWLTGPYGVTGLAMATAVSQWVNLALLVGLAWRRGWTAPGRTLGLTVLGVVLGCAALAGVAVYGLPLAEGVVPALPHGREIAVLACLGLTGAVVYGGVLVGLLHLFGLRLRRA</sequence>
<feature type="transmembrane region" description="Helical" evidence="10">
    <location>
        <begin position="347"/>
        <end position="369"/>
    </location>
</feature>
<feature type="transmembrane region" description="Helical" evidence="10">
    <location>
        <begin position="439"/>
        <end position="461"/>
    </location>
</feature>
<dbReference type="InterPro" id="IPR051050">
    <property type="entry name" value="Lipid_II_flippase_MurJ/MviN"/>
</dbReference>
<evidence type="ECO:0000313" key="12">
    <source>
        <dbReference type="EMBL" id="GJE58278.1"/>
    </source>
</evidence>
<keyword evidence="10 11" id="KW-0813">Transport</keyword>
<dbReference type="PRINTS" id="PR01806">
    <property type="entry name" value="VIRFACTRMVIN"/>
</dbReference>
<evidence type="ECO:0000256" key="3">
    <source>
        <dbReference type="ARBA" id="ARBA00022692"/>
    </source>
</evidence>
<feature type="transmembrane region" description="Helical" evidence="10">
    <location>
        <begin position="127"/>
        <end position="148"/>
    </location>
</feature>
<evidence type="ECO:0000256" key="6">
    <source>
        <dbReference type="ARBA" id="ARBA00022989"/>
    </source>
</evidence>
<keyword evidence="2 10" id="KW-1003">Cell membrane</keyword>
<dbReference type="PIRSF" id="PIRSF002869">
    <property type="entry name" value="MviN"/>
    <property type="match status" value="1"/>
</dbReference>
<dbReference type="RefSeq" id="WP_238180912.1">
    <property type="nucleotide sequence ID" value="NZ_BPRB01000023.1"/>
</dbReference>
<protein>
    <recommendedName>
        <fullName evidence="10">Probable lipid II flippase MurJ</fullName>
    </recommendedName>
</protein>